<gene>
    <name evidence="8" type="primary">tuaB</name>
    <name evidence="8" type="ORF">Fuma_05115</name>
</gene>
<evidence type="ECO:0000256" key="6">
    <source>
        <dbReference type="ARBA" id="ARBA00023136"/>
    </source>
</evidence>
<feature type="transmembrane region" description="Helical" evidence="7">
    <location>
        <begin position="352"/>
        <end position="374"/>
    </location>
</feature>
<keyword evidence="3" id="KW-1003">Cell membrane</keyword>
<feature type="transmembrane region" description="Helical" evidence="7">
    <location>
        <begin position="44"/>
        <end position="69"/>
    </location>
</feature>
<dbReference type="PANTHER" id="PTHR30250">
    <property type="entry name" value="PST FAMILY PREDICTED COLANIC ACID TRANSPORTER"/>
    <property type="match status" value="1"/>
</dbReference>
<dbReference type="Pfam" id="PF13440">
    <property type="entry name" value="Polysacc_synt_3"/>
    <property type="match status" value="1"/>
</dbReference>
<feature type="transmembrane region" description="Helical" evidence="7">
    <location>
        <begin position="412"/>
        <end position="434"/>
    </location>
</feature>
<keyword evidence="5 7" id="KW-1133">Transmembrane helix</keyword>
<dbReference type="STRING" id="1891926.Fuma_05115"/>
<keyword evidence="6 7" id="KW-0472">Membrane</keyword>
<dbReference type="GO" id="GO:0005886">
    <property type="term" value="C:plasma membrane"/>
    <property type="evidence" value="ECO:0007669"/>
    <property type="project" value="UniProtKB-SubCell"/>
</dbReference>
<dbReference type="AlphaFoldDB" id="A0A1P8WN37"/>
<feature type="transmembrane region" description="Helical" evidence="7">
    <location>
        <begin position="380"/>
        <end position="400"/>
    </location>
</feature>
<feature type="transmembrane region" description="Helical" evidence="7">
    <location>
        <begin position="319"/>
        <end position="340"/>
    </location>
</feature>
<dbReference type="OrthoDB" id="291025at2"/>
<feature type="transmembrane region" description="Helical" evidence="7">
    <location>
        <begin position="255"/>
        <end position="272"/>
    </location>
</feature>
<dbReference type="KEGG" id="fmr:Fuma_05115"/>
<feature type="transmembrane region" description="Helical" evidence="7">
    <location>
        <begin position="446"/>
        <end position="465"/>
    </location>
</feature>
<evidence type="ECO:0000256" key="5">
    <source>
        <dbReference type="ARBA" id="ARBA00022989"/>
    </source>
</evidence>
<name>A0A1P8WN37_9PLAN</name>
<comment type="subcellular location">
    <subcellularLocation>
        <location evidence="1">Cell membrane</location>
        <topology evidence="1">Multi-pass membrane protein</topology>
    </subcellularLocation>
</comment>
<accession>A0A1P8WN37</accession>
<keyword evidence="4 7" id="KW-0812">Transmembrane</keyword>
<keyword evidence="9" id="KW-1185">Reference proteome</keyword>
<feature type="transmembrane region" description="Helical" evidence="7">
    <location>
        <begin position="161"/>
        <end position="187"/>
    </location>
</feature>
<dbReference type="PANTHER" id="PTHR30250:SF10">
    <property type="entry name" value="LIPOPOLYSACCHARIDE BIOSYNTHESIS PROTEIN WZXC"/>
    <property type="match status" value="1"/>
</dbReference>
<reference evidence="8 9" key="1">
    <citation type="journal article" date="2016" name="Front. Microbiol.">
        <title>Fuerstia marisgermanicae gen. nov., sp. nov., an Unusual Member of the Phylum Planctomycetes from the German Wadden Sea.</title>
        <authorList>
            <person name="Kohn T."/>
            <person name="Heuer A."/>
            <person name="Jogler M."/>
            <person name="Vollmers J."/>
            <person name="Boedeker C."/>
            <person name="Bunk B."/>
            <person name="Rast P."/>
            <person name="Borchert D."/>
            <person name="Glockner I."/>
            <person name="Freese H.M."/>
            <person name="Klenk H.P."/>
            <person name="Overmann J."/>
            <person name="Kaster A.K."/>
            <person name="Rohde M."/>
            <person name="Wiegand S."/>
            <person name="Jogler C."/>
        </authorList>
    </citation>
    <scope>NUCLEOTIDE SEQUENCE [LARGE SCALE GENOMIC DNA]</scope>
    <source>
        <strain evidence="8 9">NH11</strain>
    </source>
</reference>
<proteinExistence type="inferred from homology"/>
<evidence type="ECO:0000313" key="9">
    <source>
        <dbReference type="Proteomes" id="UP000187735"/>
    </source>
</evidence>
<evidence type="ECO:0000256" key="1">
    <source>
        <dbReference type="ARBA" id="ARBA00004651"/>
    </source>
</evidence>
<evidence type="ECO:0000313" key="8">
    <source>
        <dbReference type="EMBL" id="APZ95457.1"/>
    </source>
</evidence>
<evidence type="ECO:0000256" key="3">
    <source>
        <dbReference type="ARBA" id="ARBA00022475"/>
    </source>
</evidence>
<feature type="transmembrane region" description="Helical" evidence="7">
    <location>
        <begin position="207"/>
        <end position="224"/>
    </location>
</feature>
<organism evidence="8 9">
    <name type="scientific">Fuerstiella marisgermanici</name>
    <dbReference type="NCBI Taxonomy" id="1891926"/>
    <lineage>
        <taxon>Bacteria</taxon>
        <taxon>Pseudomonadati</taxon>
        <taxon>Planctomycetota</taxon>
        <taxon>Planctomycetia</taxon>
        <taxon>Planctomycetales</taxon>
        <taxon>Planctomycetaceae</taxon>
        <taxon>Fuerstiella</taxon>
    </lineage>
</organism>
<evidence type="ECO:0000256" key="4">
    <source>
        <dbReference type="ARBA" id="ARBA00022692"/>
    </source>
</evidence>
<evidence type="ECO:0000256" key="7">
    <source>
        <dbReference type="SAM" id="Phobius"/>
    </source>
</evidence>
<dbReference type="RefSeq" id="WP_077026612.1">
    <property type="nucleotide sequence ID" value="NZ_CP017641.1"/>
</dbReference>
<dbReference type="Proteomes" id="UP000187735">
    <property type="component" value="Chromosome"/>
</dbReference>
<dbReference type="EMBL" id="CP017641">
    <property type="protein sequence ID" value="APZ95457.1"/>
    <property type="molecule type" value="Genomic_DNA"/>
</dbReference>
<feature type="transmembrane region" description="Helical" evidence="7">
    <location>
        <begin position="284"/>
        <end position="307"/>
    </location>
</feature>
<dbReference type="InterPro" id="IPR050833">
    <property type="entry name" value="Poly_Biosynth_Transport"/>
</dbReference>
<evidence type="ECO:0000256" key="2">
    <source>
        <dbReference type="ARBA" id="ARBA00007430"/>
    </source>
</evidence>
<sequence>MNSTSAKALRGTKWSLAGAVCTKVVSSVSQLMLAWWLTPEDLGIAAYAVAFTSVFGFLHVGGLHVILVTRRRQFLRTASQAFYVAVSINLALAVGLTSASAWAAAFYDQPLLRPLICICALSLPIGQFALVESAWLVRTMQFRTLNEATVLQSLVRLGGQAALALMGLGAYSILIPEIPAALTRVLYVRSRSRRIPLLPPLPRQWLSLWKDAVFLNLSGFLAGFRHHGLILILGLTLSASNVGLFNWSVLLATQAAHFLAANLSNVFLSMFAKSAGNREQQTDHFVRTTGLLCSVLVPIAVCQALLAPEFITLLFSARWQPGIGVVVVVSIGIALYPLVVTSQALLLAQERYVAQVLLNGVAVLLAVLAASTAFLNASLFEIAVAVVTANAGCSILQAVVALKFERVAVGKLLGMPLQTCIASVPGGLLTYALLRSDFFSHPVMRIVVVLIVFPCSYYAMMRFVARSTLNEMKRCLSVLWGHNTRNAPSCSAKSLPTSATAQ</sequence>
<feature type="transmembrane region" description="Helical" evidence="7">
    <location>
        <begin position="81"/>
        <end position="105"/>
    </location>
</feature>
<protein>
    <submittedName>
        <fullName evidence="8">Teichuronic acid biosynthesis protein TuaB</fullName>
    </submittedName>
</protein>
<comment type="similarity">
    <text evidence="2">Belongs to the polysaccharide synthase family.</text>
</comment>